<sequence>MLIRTVEGDEARKDARNHCVGIAVDVDRHVFYWTQKGPSKGYAGRLFCAGLDIPDGETPDNRSDKRLLLDRLPEPIDLDLDLEEKVMYMSDRGDPPFGNTFNGIDLNNYDKVEKKIPVKKLREAIGLDS</sequence>
<evidence type="ECO:0000313" key="1">
    <source>
        <dbReference type="EMBL" id="KAL2046456.1"/>
    </source>
</evidence>
<dbReference type="Gene3D" id="2.120.10.30">
    <property type="entry name" value="TolB, C-terminal domain"/>
    <property type="match status" value="1"/>
</dbReference>
<name>A0ABR4ANT5_9LECA</name>
<evidence type="ECO:0000313" key="2">
    <source>
        <dbReference type="Proteomes" id="UP001590951"/>
    </source>
</evidence>
<protein>
    <submittedName>
        <fullName evidence="1">Uncharacterized protein</fullName>
    </submittedName>
</protein>
<proteinExistence type="predicted"/>
<dbReference type="InterPro" id="IPR011042">
    <property type="entry name" value="6-blade_b-propeller_TolB-like"/>
</dbReference>
<dbReference type="Proteomes" id="UP001590951">
    <property type="component" value="Unassembled WGS sequence"/>
</dbReference>
<dbReference type="EMBL" id="JBHFEH010000122">
    <property type="protein sequence ID" value="KAL2046456.1"/>
    <property type="molecule type" value="Genomic_DNA"/>
</dbReference>
<comment type="caution">
    <text evidence="1">The sequence shown here is derived from an EMBL/GenBank/DDBJ whole genome shotgun (WGS) entry which is preliminary data.</text>
</comment>
<organism evidence="1 2">
    <name type="scientific">Lepraria finkii</name>
    <dbReference type="NCBI Taxonomy" id="1340010"/>
    <lineage>
        <taxon>Eukaryota</taxon>
        <taxon>Fungi</taxon>
        <taxon>Dikarya</taxon>
        <taxon>Ascomycota</taxon>
        <taxon>Pezizomycotina</taxon>
        <taxon>Lecanoromycetes</taxon>
        <taxon>OSLEUM clade</taxon>
        <taxon>Lecanoromycetidae</taxon>
        <taxon>Lecanorales</taxon>
        <taxon>Lecanorineae</taxon>
        <taxon>Stereocaulaceae</taxon>
        <taxon>Lepraria</taxon>
    </lineage>
</organism>
<keyword evidence="2" id="KW-1185">Reference proteome</keyword>
<gene>
    <name evidence="1" type="ORF">ABVK25_011851</name>
</gene>
<reference evidence="1 2" key="1">
    <citation type="submission" date="2024-09" db="EMBL/GenBank/DDBJ databases">
        <title>Rethinking Asexuality: The Enigmatic Case of Functional Sexual Genes in Lepraria (Stereocaulaceae).</title>
        <authorList>
            <person name="Doellman M."/>
            <person name="Sun Y."/>
            <person name="Barcenas-Pena A."/>
            <person name="Lumbsch H.T."/>
            <person name="Grewe F."/>
        </authorList>
    </citation>
    <scope>NUCLEOTIDE SEQUENCE [LARGE SCALE GENOMIC DNA]</scope>
    <source>
        <strain evidence="1 2">Grewe 0041</strain>
    </source>
</reference>
<accession>A0ABR4ANT5</accession>